<feature type="region of interest" description="Disordered" evidence="1">
    <location>
        <begin position="96"/>
        <end position="125"/>
    </location>
</feature>
<evidence type="ECO:0000313" key="2">
    <source>
        <dbReference type="EMBL" id="KAF2863872.1"/>
    </source>
</evidence>
<dbReference type="Proteomes" id="UP000799421">
    <property type="component" value="Unassembled WGS sequence"/>
</dbReference>
<evidence type="ECO:0000313" key="3">
    <source>
        <dbReference type="Proteomes" id="UP000799421"/>
    </source>
</evidence>
<reference evidence="2" key="1">
    <citation type="journal article" date="2020" name="Stud. Mycol.">
        <title>101 Dothideomycetes genomes: a test case for predicting lifestyles and emergence of pathogens.</title>
        <authorList>
            <person name="Haridas S."/>
            <person name="Albert R."/>
            <person name="Binder M."/>
            <person name="Bloem J."/>
            <person name="Labutti K."/>
            <person name="Salamov A."/>
            <person name="Andreopoulos B."/>
            <person name="Baker S."/>
            <person name="Barry K."/>
            <person name="Bills G."/>
            <person name="Bluhm B."/>
            <person name="Cannon C."/>
            <person name="Castanera R."/>
            <person name="Culley D."/>
            <person name="Daum C."/>
            <person name="Ezra D."/>
            <person name="Gonzalez J."/>
            <person name="Henrissat B."/>
            <person name="Kuo A."/>
            <person name="Liang C."/>
            <person name="Lipzen A."/>
            <person name="Lutzoni F."/>
            <person name="Magnuson J."/>
            <person name="Mondo S."/>
            <person name="Nolan M."/>
            <person name="Ohm R."/>
            <person name="Pangilinan J."/>
            <person name="Park H.-J."/>
            <person name="Ramirez L."/>
            <person name="Alfaro M."/>
            <person name="Sun H."/>
            <person name="Tritt A."/>
            <person name="Yoshinaga Y."/>
            <person name="Zwiers L.-H."/>
            <person name="Turgeon B."/>
            <person name="Goodwin S."/>
            <person name="Spatafora J."/>
            <person name="Crous P."/>
            <person name="Grigoriev I."/>
        </authorList>
    </citation>
    <scope>NUCLEOTIDE SEQUENCE</scope>
    <source>
        <strain evidence="2">CBS 480.64</strain>
    </source>
</reference>
<evidence type="ECO:0000256" key="1">
    <source>
        <dbReference type="SAM" id="MobiDB-lite"/>
    </source>
</evidence>
<keyword evidence="3" id="KW-1185">Reference proteome</keyword>
<protein>
    <submittedName>
        <fullName evidence="2">Uncharacterized protein</fullName>
    </submittedName>
</protein>
<name>A0A6A7C9H5_9PEZI</name>
<organism evidence="2 3">
    <name type="scientific">Piedraia hortae CBS 480.64</name>
    <dbReference type="NCBI Taxonomy" id="1314780"/>
    <lineage>
        <taxon>Eukaryota</taxon>
        <taxon>Fungi</taxon>
        <taxon>Dikarya</taxon>
        <taxon>Ascomycota</taxon>
        <taxon>Pezizomycotina</taxon>
        <taxon>Dothideomycetes</taxon>
        <taxon>Dothideomycetidae</taxon>
        <taxon>Capnodiales</taxon>
        <taxon>Piedraiaceae</taxon>
        <taxon>Piedraia</taxon>
    </lineage>
</organism>
<dbReference type="EMBL" id="MU005959">
    <property type="protein sequence ID" value="KAF2863872.1"/>
    <property type="molecule type" value="Genomic_DNA"/>
</dbReference>
<gene>
    <name evidence="2" type="ORF">K470DRAFT_254749</name>
</gene>
<feature type="compositionally biased region" description="Polar residues" evidence="1">
    <location>
        <begin position="104"/>
        <end position="117"/>
    </location>
</feature>
<dbReference type="AlphaFoldDB" id="A0A6A7C9H5"/>
<sequence>MGHEWWLFSFGKLDDKVEESRSKFIGDASKSHHAPKHTTREKLTFSYRSIYTFKMRPLEQCKHDDVLAGIKAGKSQRQMTKDVGCSKTRVLKVSKEFSEKEGRLNTQKQGVQRSSTRSPRRNQHG</sequence>
<proteinExistence type="predicted"/>
<accession>A0A6A7C9H5</accession>